<reference evidence="6" key="1">
    <citation type="submission" date="2023-06" db="EMBL/GenBank/DDBJ databases">
        <title>Survivors Of The Sea: Transcriptome response of Skeletonema marinoi to long-term dormancy.</title>
        <authorList>
            <person name="Pinder M.I.M."/>
            <person name="Kourtchenko O."/>
            <person name="Robertson E.K."/>
            <person name="Larsson T."/>
            <person name="Maumus F."/>
            <person name="Osuna-Cruz C.M."/>
            <person name="Vancaester E."/>
            <person name="Stenow R."/>
            <person name="Vandepoele K."/>
            <person name="Ploug H."/>
            <person name="Bruchert V."/>
            <person name="Godhe A."/>
            <person name="Topel M."/>
        </authorList>
    </citation>
    <scope>NUCLEOTIDE SEQUENCE</scope>
    <source>
        <strain evidence="6">R05AC</strain>
    </source>
</reference>
<dbReference type="Gene3D" id="6.10.140.2220">
    <property type="match status" value="1"/>
</dbReference>
<gene>
    <name evidence="6" type="ORF">QTG54_008942</name>
</gene>
<evidence type="ECO:0000256" key="2">
    <source>
        <dbReference type="ARBA" id="ARBA00022771"/>
    </source>
</evidence>
<dbReference type="EMBL" id="JATAAI010000016">
    <property type="protein sequence ID" value="KAK1739992.1"/>
    <property type="molecule type" value="Genomic_DNA"/>
</dbReference>
<feature type="domain" description="MYND-type" evidence="5">
    <location>
        <begin position="15"/>
        <end position="56"/>
    </location>
</feature>
<dbReference type="InterPro" id="IPR011990">
    <property type="entry name" value="TPR-like_helical_dom_sf"/>
</dbReference>
<keyword evidence="1" id="KW-0479">Metal-binding</keyword>
<evidence type="ECO:0000313" key="6">
    <source>
        <dbReference type="EMBL" id="KAK1739992.1"/>
    </source>
</evidence>
<accession>A0AAD9DAB7</accession>
<dbReference type="PROSITE" id="PS50865">
    <property type="entry name" value="ZF_MYND_2"/>
    <property type="match status" value="1"/>
</dbReference>
<dbReference type="Gene3D" id="1.25.40.10">
    <property type="entry name" value="Tetratricopeptide repeat domain"/>
    <property type="match status" value="1"/>
</dbReference>
<evidence type="ECO:0000256" key="1">
    <source>
        <dbReference type="ARBA" id="ARBA00022723"/>
    </source>
</evidence>
<dbReference type="InterPro" id="IPR002893">
    <property type="entry name" value="Znf_MYND"/>
</dbReference>
<proteinExistence type="predicted"/>
<dbReference type="SUPFAM" id="SSF81901">
    <property type="entry name" value="HCP-like"/>
    <property type="match status" value="1"/>
</dbReference>
<keyword evidence="3" id="KW-0862">Zinc</keyword>
<protein>
    <recommendedName>
        <fullName evidence="5">MYND-type domain-containing protein</fullName>
    </recommendedName>
</protein>
<organism evidence="6 7">
    <name type="scientific">Skeletonema marinoi</name>
    <dbReference type="NCBI Taxonomy" id="267567"/>
    <lineage>
        <taxon>Eukaryota</taxon>
        <taxon>Sar</taxon>
        <taxon>Stramenopiles</taxon>
        <taxon>Ochrophyta</taxon>
        <taxon>Bacillariophyta</taxon>
        <taxon>Coscinodiscophyceae</taxon>
        <taxon>Thalassiosirophycidae</taxon>
        <taxon>Thalassiosirales</taxon>
        <taxon>Skeletonemataceae</taxon>
        <taxon>Skeletonema</taxon>
        <taxon>Skeletonema marinoi-dohrnii complex</taxon>
    </lineage>
</organism>
<name>A0AAD9DAB7_9STRA</name>
<evidence type="ECO:0000256" key="3">
    <source>
        <dbReference type="ARBA" id="ARBA00022833"/>
    </source>
</evidence>
<evidence type="ECO:0000259" key="5">
    <source>
        <dbReference type="PROSITE" id="PS50865"/>
    </source>
</evidence>
<dbReference type="AlphaFoldDB" id="A0AAD9DAB7"/>
<dbReference type="Pfam" id="PF01753">
    <property type="entry name" value="zf-MYND"/>
    <property type="match status" value="1"/>
</dbReference>
<sequence>MITDIVESQIELLCCAACGAAEADHVKLKKCTACYLARYCSVQCQRDDWQQHKRACKKRAAELRDEILFKQSESSYLGDCPICFLPLSLDSKAIMWSCCCKRICNGCNYSNMTREMEGSLKHTCAFCRLSFPTSQEEIELNIMKRVEVNDPGATQEKGWRLYNERDYKGAFEYYAKAAKLGDAEAHCNLACMYIGRALVLRKT</sequence>
<evidence type="ECO:0000256" key="4">
    <source>
        <dbReference type="PROSITE-ProRule" id="PRU00134"/>
    </source>
</evidence>
<dbReference type="SUPFAM" id="SSF144232">
    <property type="entry name" value="HIT/MYND zinc finger-like"/>
    <property type="match status" value="1"/>
</dbReference>
<keyword evidence="2 4" id="KW-0863">Zinc-finger</keyword>
<dbReference type="Proteomes" id="UP001224775">
    <property type="component" value="Unassembled WGS sequence"/>
</dbReference>
<dbReference type="GO" id="GO:0008270">
    <property type="term" value="F:zinc ion binding"/>
    <property type="evidence" value="ECO:0007669"/>
    <property type="project" value="UniProtKB-KW"/>
</dbReference>
<evidence type="ECO:0000313" key="7">
    <source>
        <dbReference type="Proteomes" id="UP001224775"/>
    </source>
</evidence>
<keyword evidence="7" id="KW-1185">Reference proteome</keyword>
<comment type="caution">
    <text evidence="6">The sequence shown here is derived from an EMBL/GenBank/DDBJ whole genome shotgun (WGS) entry which is preliminary data.</text>
</comment>